<evidence type="ECO:0000313" key="7">
    <source>
        <dbReference type="Proteomes" id="UP001500683"/>
    </source>
</evidence>
<feature type="region of interest" description="C-terminal hotdog fold" evidence="2">
    <location>
        <begin position="705"/>
        <end position="840"/>
    </location>
</feature>
<evidence type="ECO:0000256" key="2">
    <source>
        <dbReference type="PROSITE-ProRule" id="PRU01363"/>
    </source>
</evidence>
<organism evidence="6 7">
    <name type="scientific">Actinomadura miaoliensis</name>
    <dbReference type="NCBI Taxonomy" id="430685"/>
    <lineage>
        <taxon>Bacteria</taxon>
        <taxon>Bacillati</taxon>
        <taxon>Actinomycetota</taxon>
        <taxon>Actinomycetes</taxon>
        <taxon>Streptosporangiales</taxon>
        <taxon>Thermomonosporaceae</taxon>
        <taxon>Actinomadura</taxon>
    </lineage>
</organism>
<dbReference type="Gene3D" id="3.40.47.10">
    <property type="match status" value="1"/>
</dbReference>
<comment type="caution">
    <text evidence="6">The sequence shown here is derived from an EMBL/GenBank/DDBJ whole genome shotgun (WGS) entry which is preliminary data.</text>
</comment>
<dbReference type="SUPFAM" id="SSF56214">
    <property type="entry name" value="4'-phosphopantetheinyl transferase"/>
    <property type="match status" value="1"/>
</dbReference>
<dbReference type="InterPro" id="IPR037143">
    <property type="entry name" value="4-PPantetheinyl_Trfase_dom_sf"/>
</dbReference>
<sequence>MTEPIAIVGLGAVFPGAGSAAELWRNVRAGVDAITDVPAHRWDPDLYYDPASYGAPAGDGLYCRRGGFVDELATVDPARFGIAPAAVADIEPDQLLALRTAAEAIADAGGEERLPDRSRVGVVLGRGGYITPGVARFDQRVTVVRQLLVTLRELLPELDAESLERVRAAFCEQTGTGGGAGVLPGFAAARVADRFGLRGPAYTLDAACASSLLAVEHAVRALRSRQCDAVLAGAVHHAHHATVWSVFSGLRALSPSGRIRPFDRSADGTLLAEGTGMVLLKRLADAERDGDRIHAVLRGVGVSSDGRGDGVLRPLVEGQVLAVRRAWCDAGLDPAAPGAAGLVEAHGTGTPAGDAAELETLLRVFGADGPPLGLGSVKSMIGHAMAAGGAAGLIKAVCALREATLPPTLHVDDPHPALEGTRLRPVHHATAWEGRADAPRRAVVNAFGLGGCNVHVILEEPPAHAWFTGVVRRPPAPPRADEATAGGREVRLDLGTPVIRLDGAVPPLCVASAADADTAAPAGGALPRLARDSPVVAEMNALLREATASARTVLRALSTRAALRPDDAPAATELTVSRVFSLAAMPYVADHCVIPQPAGWPEMSDRFPVVPITTLLEVMAETARRLCPGLVVAGFRDVRARRWVVAEPATTAEIRAETTVPGRPRDGVPREVSVTVGDHADGVVLLTAAYPEPPEAAAPLAGEGPPPVDADRFYEERWTFQGPLFQSVSDICAVTGEGVRGTLVSLPTPGALLNGAGQLCGHWIQVYGEDNQTVFPTGVDRISFYGPQPPQGERLDANARPRTVTGSTVRYDVELARTDGTVWARIEGWTVHRLYTDEALWRMRFTPELTCVGRPQPGGWCLARRHWDAASSRDLVMRLYLGAAERADYHRLAPSARGPWLLGRIAVKDAVRNWLWEQGHGPLFPAELSVRDDDAGRPRVTGPFETELNVAVAYTAQLGVALVRPVPQTARIAVTPIPAGADATVLAARERALLDRLRAAPDETVTEVASRVVDGHVVAWTVAAYGTRANDRGEK</sequence>
<evidence type="ECO:0000259" key="5">
    <source>
        <dbReference type="PROSITE" id="PS52019"/>
    </source>
</evidence>
<evidence type="ECO:0000313" key="6">
    <source>
        <dbReference type="EMBL" id="GAA4072299.1"/>
    </source>
</evidence>
<dbReference type="Pfam" id="PF00109">
    <property type="entry name" value="ketoacyl-synt"/>
    <property type="match status" value="1"/>
</dbReference>
<dbReference type="SMART" id="SM00825">
    <property type="entry name" value="PKS_KS"/>
    <property type="match status" value="1"/>
</dbReference>
<reference evidence="7" key="1">
    <citation type="journal article" date="2019" name="Int. J. Syst. Evol. Microbiol.">
        <title>The Global Catalogue of Microorganisms (GCM) 10K type strain sequencing project: providing services to taxonomists for standard genome sequencing and annotation.</title>
        <authorList>
            <consortium name="The Broad Institute Genomics Platform"/>
            <consortium name="The Broad Institute Genome Sequencing Center for Infectious Disease"/>
            <person name="Wu L."/>
            <person name="Ma J."/>
        </authorList>
    </citation>
    <scope>NUCLEOTIDE SEQUENCE [LARGE SCALE GENOMIC DNA]</scope>
    <source>
        <strain evidence="7">JCM 16702</strain>
    </source>
</reference>
<dbReference type="EMBL" id="BAAAZG010000018">
    <property type="protein sequence ID" value="GAA4072299.1"/>
    <property type="molecule type" value="Genomic_DNA"/>
</dbReference>
<feature type="region of interest" description="N-terminal hotdog fold" evidence="2">
    <location>
        <begin position="557"/>
        <end position="691"/>
    </location>
</feature>
<evidence type="ECO:0000256" key="1">
    <source>
        <dbReference type="ARBA" id="ARBA00022679"/>
    </source>
</evidence>
<dbReference type="Gene3D" id="3.90.470.20">
    <property type="entry name" value="4'-phosphopantetheinyl transferase domain"/>
    <property type="match status" value="1"/>
</dbReference>
<dbReference type="InterPro" id="IPR018201">
    <property type="entry name" value="Ketoacyl_synth_AS"/>
</dbReference>
<gene>
    <name evidence="6" type="ORF">GCM10022214_30450</name>
</gene>
<feature type="domain" description="Ketosynthase family 3 (KS3)" evidence="4">
    <location>
        <begin position="2"/>
        <end position="460"/>
    </location>
</feature>
<dbReference type="RefSeq" id="WP_344946951.1">
    <property type="nucleotide sequence ID" value="NZ_BAAAZG010000018.1"/>
</dbReference>
<dbReference type="PROSITE" id="PS52004">
    <property type="entry name" value="KS3_2"/>
    <property type="match status" value="1"/>
</dbReference>
<protein>
    <recommendedName>
        <fullName evidence="8">Polyketide synthase</fullName>
    </recommendedName>
</protein>
<dbReference type="InterPro" id="IPR032821">
    <property type="entry name" value="PKS_assoc"/>
</dbReference>
<dbReference type="InterPro" id="IPR049900">
    <property type="entry name" value="PKS_mFAS_DH"/>
</dbReference>
<dbReference type="PROSITE" id="PS00606">
    <property type="entry name" value="KS3_1"/>
    <property type="match status" value="1"/>
</dbReference>
<dbReference type="PANTHER" id="PTHR43775:SF51">
    <property type="entry name" value="INACTIVE PHENOLPHTHIOCEROL SYNTHESIS POLYKETIDE SYNTHASE TYPE I PKS1-RELATED"/>
    <property type="match status" value="1"/>
</dbReference>
<dbReference type="Gene3D" id="3.10.129.110">
    <property type="entry name" value="Polyketide synthase dehydratase"/>
    <property type="match status" value="1"/>
</dbReference>
<dbReference type="Pfam" id="PF16197">
    <property type="entry name" value="KAsynt_C_assoc"/>
    <property type="match status" value="1"/>
</dbReference>
<dbReference type="PANTHER" id="PTHR43775">
    <property type="entry name" value="FATTY ACID SYNTHASE"/>
    <property type="match status" value="1"/>
</dbReference>
<dbReference type="InterPro" id="IPR014031">
    <property type="entry name" value="Ketoacyl_synth_C"/>
</dbReference>
<dbReference type="SUPFAM" id="SSF53901">
    <property type="entry name" value="Thiolase-like"/>
    <property type="match status" value="1"/>
</dbReference>
<accession>A0ABP7VQH3</accession>
<dbReference type="InterPro" id="IPR014030">
    <property type="entry name" value="Ketoacyl_synth_N"/>
</dbReference>
<proteinExistence type="inferred from homology"/>
<keyword evidence="7" id="KW-1185">Reference proteome</keyword>
<feature type="domain" description="PKS/mFAS DH" evidence="5">
    <location>
        <begin position="557"/>
        <end position="840"/>
    </location>
</feature>
<dbReference type="InterPro" id="IPR049551">
    <property type="entry name" value="PKS_DH_C"/>
</dbReference>
<evidence type="ECO:0008006" key="8">
    <source>
        <dbReference type="Google" id="ProtNLM"/>
    </source>
</evidence>
<comment type="caution">
    <text evidence="2">Lacks conserved residue(s) required for the propagation of feature annotation.</text>
</comment>
<dbReference type="Pfam" id="PF02801">
    <property type="entry name" value="Ketoacyl-synt_C"/>
    <property type="match status" value="1"/>
</dbReference>
<dbReference type="InterPro" id="IPR050091">
    <property type="entry name" value="PKS_NRPS_Biosynth_Enz"/>
</dbReference>
<dbReference type="CDD" id="cd00833">
    <property type="entry name" value="PKS"/>
    <property type="match status" value="1"/>
</dbReference>
<keyword evidence="1 3" id="KW-0808">Transferase</keyword>
<name>A0ABP7VQH3_9ACTN</name>
<comment type="similarity">
    <text evidence="3">Belongs to the thiolase-like superfamily. Beta-ketoacyl-ACP synthases family.</text>
</comment>
<dbReference type="Pfam" id="PF14765">
    <property type="entry name" value="PS-DH"/>
    <property type="match status" value="1"/>
</dbReference>
<dbReference type="PROSITE" id="PS52019">
    <property type="entry name" value="PKS_MFAS_DH"/>
    <property type="match status" value="1"/>
</dbReference>
<dbReference type="Proteomes" id="UP001500683">
    <property type="component" value="Unassembled WGS sequence"/>
</dbReference>
<dbReference type="InterPro" id="IPR016039">
    <property type="entry name" value="Thiolase-like"/>
</dbReference>
<evidence type="ECO:0000259" key="4">
    <source>
        <dbReference type="PROSITE" id="PS52004"/>
    </source>
</evidence>
<dbReference type="InterPro" id="IPR020841">
    <property type="entry name" value="PKS_Beta-ketoAc_synthase_dom"/>
</dbReference>
<evidence type="ECO:0000256" key="3">
    <source>
        <dbReference type="RuleBase" id="RU003694"/>
    </source>
</evidence>
<dbReference type="InterPro" id="IPR042104">
    <property type="entry name" value="PKS_dehydratase_sf"/>
</dbReference>